<evidence type="ECO:0000313" key="2">
    <source>
        <dbReference type="EMBL" id="SMC98088.1"/>
    </source>
</evidence>
<dbReference type="OrthoDB" id="243450at2"/>
<reference evidence="3" key="1">
    <citation type="submission" date="2017-04" db="EMBL/GenBank/DDBJ databases">
        <authorList>
            <person name="Varghese N."/>
            <person name="Submissions S."/>
        </authorList>
    </citation>
    <scope>NUCLEOTIDE SEQUENCE [LARGE SCALE GENOMIC DNA]</scope>
    <source>
        <strain evidence="3">DSM 12126</strain>
    </source>
</reference>
<dbReference type="Proteomes" id="UP000192756">
    <property type="component" value="Unassembled WGS sequence"/>
</dbReference>
<proteinExistence type="predicted"/>
<dbReference type="EMBL" id="FWXT01000003">
    <property type="protein sequence ID" value="SMC98088.1"/>
    <property type="molecule type" value="Genomic_DNA"/>
</dbReference>
<protein>
    <submittedName>
        <fullName evidence="2">Disulphide bond corrector protein DsbC</fullName>
    </submittedName>
</protein>
<dbReference type="InterPro" id="IPR028250">
    <property type="entry name" value="DsbDN"/>
</dbReference>
<dbReference type="InterPro" id="IPR036929">
    <property type="entry name" value="DsbDN_sf"/>
</dbReference>
<dbReference type="Gene3D" id="2.60.40.1250">
    <property type="entry name" value="Thiol:disulfide interchange protein DsbD, N-terminal domain"/>
    <property type="match status" value="1"/>
</dbReference>
<dbReference type="AlphaFoldDB" id="A0A1W2DM17"/>
<dbReference type="RefSeq" id="WP_084240709.1">
    <property type="nucleotide sequence ID" value="NZ_FWXT01000003.1"/>
</dbReference>
<dbReference type="STRING" id="151894.SAMN04488524_3949"/>
<feature type="domain" description="Thiol:disulfide interchange protein DsbD N-terminal" evidence="1">
    <location>
        <begin position="536"/>
        <end position="640"/>
    </location>
</feature>
<gene>
    <name evidence="2" type="ORF">SAMN04488524_3949</name>
</gene>
<dbReference type="SUPFAM" id="SSF74863">
    <property type="entry name" value="Thiol:disulfide interchange protein DsbD, N-terminal domain (DsbD-alpha)"/>
    <property type="match status" value="1"/>
</dbReference>
<evidence type="ECO:0000259" key="1">
    <source>
        <dbReference type="Pfam" id="PF11412"/>
    </source>
</evidence>
<name>A0A1W2DM17_9SPHI</name>
<sequence length="643" mass="73547">MKRKISGLILFILMVYAIVPAWGQKNGDLNKLRVLYVGGSANWENDAFKTPEEKEKDVQRRSASFEQMLKKHFTEVKAIDAKNYSQDMSDAYDVTVIDGTPKPIAERQMIKDAKGNVTKYIPPAYLTESFNRPVVFIGETGEKLGRSIGLKLDWYCLCLDAYAHSFRKEHPIFKGPFPVKMTIEQKPTPEDAFHYEYFLGKPTPKSLPMWRVQTKGYVSDKGFRIGMVARPWGFEDSPDAESISSGVCAKTLDAVAIGRHGNFFHWGFAASPEYMTTEAQNVLANAIVYISKFKDKGVIARKYLDRRATKEYLKERKYLATKEAFDSYAEMNSKFDQQMLAEKKKIEEKKARNEKLAEREEQSLSYQTPPKQSFEDFLKKNQKELFAKFGTNTAAYLKYYDENKDYFYSEDASYVITVDEDVKSLGIPNTDKHLLEKCIAMLEKGQDTEKAKRILDRYTLLNYKTAGEWRNWYEKNKSKIFFTETGGYYFMVNSYDKDTEGNNYKKKQTEVSYNNIKPAETDDNNAVSVATGIVNKGANKEVVVKVRIHPGYHIYAYVADVDPYTQTALKIDLPEGFTKVGDLKKPSFKYFSDSGTTIYEDEITFTQEISGSGKGAVTCAISYQCCDTHICFPPVNKSYEIQI</sequence>
<organism evidence="2 3">
    <name type="scientific">Pedobacter africanus</name>
    <dbReference type="NCBI Taxonomy" id="151894"/>
    <lineage>
        <taxon>Bacteria</taxon>
        <taxon>Pseudomonadati</taxon>
        <taxon>Bacteroidota</taxon>
        <taxon>Sphingobacteriia</taxon>
        <taxon>Sphingobacteriales</taxon>
        <taxon>Sphingobacteriaceae</taxon>
        <taxon>Pedobacter</taxon>
    </lineage>
</organism>
<dbReference type="Pfam" id="PF11412">
    <property type="entry name" value="DsbD_N"/>
    <property type="match status" value="1"/>
</dbReference>
<accession>A0A1W2DM17</accession>
<evidence type="ECO:0000313" key="3">
    <source>
        <dbReference type="Proteomes" id="UP000192756"/>
    </source>
</evidence>
<keyword evidence="3" id="KW-1185">Reference proteome</keyword>